<dbReference type="AlphaFoldDB" id="A0A150NQS0"/>
<protein>
    <submittedName>
        <fullName evidence="1">Uncharacterized protein</fullName>
    </submittedName>
</protein>
<comment type="caution">
    <text evidence="1">The sequence shown here is derived from an EMBL/GenBank/DDBJ whole genome shotgun (WGS) entry which is preliminary data.</text>
</comment>
<dbReference type="RefSeq" id="WP_061590540.1">
    <property type="nucleotide sequence ID" value="NZ_LROV01000026.1"/>
</dbReference>
<accession>A0A150NQS0</accession>
<organism evidence="1 2">
    <name type="scientific">Streptococcus mitis</name>
    <dbReference type="NCBI Taxonomy" id="28037"/>
    <lineage>
        <taxon>Bacteria</taxon>
        <taxon>Bacillati</taxon>
        <taxon>Bacillota</taxon>
        <taxon>Bacilli</taxon>
        <taxon>Lactobacillales</taxon>
        <taxon>Streptococcaceae</taxon>
        <taxon>Streptococcus</taxon>
        <taxon>Streptococcus mitis group</taxon>
    </lineage>
</organism>
<name>A0A150NQS0_STRMT</name>
<dbReference type="EMBL" id="LROU01000089">
    <property type="protein sequence ID" value="KYF35797.1"/>
    <property type="molecule type" value="Genomic_DNA"/>
</dbReference>
<sequence length="103" mass="11606">MIQITNKAQTVLERFNTPELRAKAAEKARDHGLLRGVNADSLALAELLKNSSDVNAETMQEFYSQALLGFYEYASTHYYVANPKISMLDNFLNGTKIVWNSYA</sequence>
<proteinExistence type="predicted"/>
<gene>
    <name evidence="1" type="ORF">SMIM3I_00092</name>
</gene>
<dbReference type="Proteomes" id="UP000075442">
    <property type="component" value="Unassembled WGS sequence"/>
</dbReference>
<evidence type="ECO:0000313" key="1">
    <source>
        <dbReference type="EMBL" id="KYF35797.1"/>
    </source>
</evidence>
<reference evidence="1 2" key="1">
    <citation type="submission" date="2016-01" db="EMBL/GenBank/DDBJ databases">
        <title>Highly variable Streptococcus oralis 1 are common among viridans streptococci isolated from primates.</title>
        <authorList>
            <person name="Denapaite D."/>
            <person name="Rieger M."/>
            <person name="Koendgen S."/>
            <person name="Brueckner R."/>
            <person name="Ochigava I."/>
            <person name="Kappeler P."/>
            <person name="Maetz-Rensing K."/>
            <person name="Leendertz F."/>
        </authorList>
    </citation>
    <scope>NUCLEOTIDE SEQUENCE [LARGE SCALE GENOMIC DNA]</scope>
    <source>
        <strain evidence="1 2">M3-1</strain>
    </source>
</reference>
<dbReference type="PATRIC" id="fig|28037.235.peg.1103"/>
<evidence type="ECO:0000313" key="2">
    <source>
        <dbReference type="Proteomes" id="UP000075442"/>
    </source>
</evidence>